<evidence type="ECO:0000259" key="2">
    <source>
        <dbReference type="Pfam" id="PF01345"/>
    </source>
</evidence>
<name>Q02BC3_SOLUE</name>
<dbReference type="KEGG" id="sus:Acid_0642"/>
<reference evidence="3" key="1">
    <citation type="submission" date="2006-10" db="EMBL/GenBank/DDBJ databases">
        <title>Complete sequence of Solibacter usitatus Ellin6076.</title>
        <authorList>
            <consortium name="US DOE Joint Genome Institute"/>
            <person name="Copeland A."/>
            <person name="Lucas S."/>
            <person name="Lapidus A."/>
            <person name="Barry K."/>
            <person name="Detter J.C."/>
            <person name="Glavina del Rio T."/>
            <person name="Hammon N."/>
            <person name="Israni S."/>
            <person name="Dalin E."/>
            <person name="Tice H."/>
            <person name="Pitluck S."/>
            <person name="Thompson L.S."/>
            <person name="Brettin T."/>
            <person name="Bruce D."/>
            <person name="Han C."/>
            <person name="Tapia R."/>
            <person name="Gilna P."/>
            <person name="Schmutz J."/>
            <person name="Larimer F."/>
            <person name="Land M."/>
            <person name="Hauser L."/>
            <person name="Kyrpides N."/>
            <person name="Mikhailova N."/>
            <person name="Janssen P.H."/>
            <person name="Kuske C.R."/>
            <person name="Richardson P."/>
        </authorList>
    </citation>
    <scope>NUCLEOTIDE SEQUENCE</scope>
    <source>
        <strain evidence="3">Ellin6076</strain>
    </source>
</reference>
<dbReference type="AlphaFoldDB" id="Q02BC3"/>
<dbReference type="InterPro" id="IPR001434">
    <property type="entry name" value="OmcB-like_DUF11"/>
</dbReference>
<protein>
    <recommendedName>
        <fullName evidence="2">DUF11 domain-containing protein</fullName>
    </recommendedName>
</protein>
<dbReference type="HOGENOM" id="CLU_275943_0_0_0"/>
<evidence type="ECO:0000313" key="3">
    <source>
        <dbReference type="EMBL" id="ABJ81643.1"/>
    </source>
</evidence>
<feature type="signal peptide" evidence="1">
    <location>
        <begin position="1"/>
        <end position="28"/>
    </location>
</feature>
<dbReference type="eggNOG" id="COG1470">
    <property type="taxonomic scope" value="Bacteria"/>
</dbReference>
<feature type="domain" description="DUF11" evidence="2">
    <location>
        <begin position="447"/>
        <end position="556"/>
    </location>
</feature>
<dbReference type="Pfam" id="PF01345">
    <property type="entry name" value="DUF11"/>
    <property type="match status" value="1"/>
</dbReference>
<dbReference type="EMBL" id="CP000473">
    <property type="protein sequence ID" value="ABJ81643.1"/>
    <property type="molecule type" value="Genomic_DNA"/>
</dbReference>
<proteinExistence type="predicted"/>
<keyword evidence="1" id="KW-0732">Signal</keyword>
<feature type="chain" id="PRO_5004163992" description="DUF11 domain-containing protein" evidence="1">
    <location>
        <begin position="29"/>
        <end position="1155"/>
    </location>
</feature>
<accession>Q02BC3</accession>
<gene>
    <name evidence="3" type="ordered locus">Acid_0642</name>
</gene>
<sequence precursor="true">MRVCLRYLRAAIVLALAVTGPVSAPLHAQESNKIKPLFFTKPYGGAEPLPQILTVTGGSALAEFRTSTRTSSGGDWLSVSPTQSAESISVQVNSSLEPGDYSGEVVLDGSEGPRTVEVHLVVTPAGTQTFDKMPSQISFSMEPRGVASPQVMQVGGVGAEALSWRLIASTFNDANFLSVSATSGTGPTRITVGVIPEKLPGEGAIPGVYTGRILLVSDRSSVTIPVRVSVGGNEPRAGRPLPMSKAEVSHSAVSQPASGPTNLFPASTVNCYCGGFNSYFSNFGGLTVAPDGTASAQLIGEANPESGAQPHAQLIYTDMGAGQHTISFHFKADSAPDPDQWVYITSQVDGSVTPQRVWFNLSNGTVGSALPTGWTAQITAVPGATGWYRASVTFTATSSAVYNGFGLAQGDNQWSFTGTYGNGVYEWGQQFENGPLSAYQAKVSPCLSFSKTANAASVTAGSAIGYTIGIFNHGSLITPLNMSDPLPAGTGINWSISSNTGPGLCNVTGAVGSQILNCDFSALTSGVGQTIDVISSSTTSSCGAYSSTATLSSSAYSYSTTASASTSVLCAGVTADSVTPNSGSGSSQTFALQYSETLGASSLSTVWVWFSATFGSAANSCMVYYDRSTNNLNLINDAGTQWQPGTPGIAATLQNSQCSINLAGTSVALGGNTLTLNLALTFKPAYAGAKNIYMYGADASTNSGWQTRGTWTATAGSAAVTADSVAPSSGSGSTQTFALQYSDTAGASSLSTAWVWFSATFGSAANSCMVYYDRAATTLYLINDAGAQWLPGTPGAAATLQNSQCSINLAGTNVALAGNTLTLNLALTFKPAYAGAKNVYMYDAAGATNSGWQTRGTWTATAGAAVVTADSVTPGSGSGSSQTFALQYSDSLGASSLSTAWVWFSATFGSAANSCMIYYDRAATTLYLINDAGTQWLPGTPGAAATLQNSQCSINLAGTSVALAGNTLTLNLALTFKPAYAGAKNVYMYGAAGATNSAWQTRGTWTATAGAAVVTADSVTPGSGSGSSQTFALQYSDTAGASSFSTAWAWFSATFGSAANSCMIYYDRAATTLYLINDAGTQWLPGTPGAAATLQNSQCSINLTGTSVALASNTLTLNLALTFKPAYAGAKNIYMYGADASTNSGWQTRGTWTAQ</sequence>
<organism evidence="3">
    <name type="scientific">Solibacter usitatus (strain Ellin6076)</name>
    <dbReference type="NCBI Taxonomy" id="234267"/>
    <lineage>
        <taxon>Bacteria</taxon>
        <taxon>Pseudomonadati</taxon>
        <taxon>Acidobacteriota</taxon>
        <taxon>Terriglobia</taxon>
        <taxon>Bryobacterales</taxon>
        <taxon>Solibacteraceae</taxon>
        <taxon>Candidatus Solibacter</taxon>
    </lineage>
</organism>
<evidence type="ECO:0000256" key="1">
    <source>
        <dbReference type="SAM" id="SignalP"/>
    </source>
</evidence>
<dbReference type="InParanoid" id="Q02BC3"/>